<keyword evidence="2" id="KW-1185">Reference proteome</keyword>
<dbReference type="RefSeq" id="WP_204679212.1">
    <property type="nucleotide sequence ID" value="NZ_BSNR01000006.1"/>
</dbReference>
<protein>
    <recommendedName>
        <fullName evidence="3">YaaC-like Protein</fullName>
    </recommendedName>
</protein>
<comment type="caution">
    <text evidence="1">The sequence shown here is derived from an EMBL/GenBank/DDBJ whole genome shotgun (WGS) entry which is preliminary data.</text>
</comment>
<name>A0ABS2JZD2_9GAMM</name>
<dbReference type="Pfam" id="PF14175">
    <property type="entry name" value="YaaC"/>
    <property type="match status" value="1"/>
</dbReference>
<dbReference type="Proteomes" id="UP001430149">
    <property type="component" value="Unassembled WGS sequence"/>
</dbReference>
<gene>
    <name evidence="1" type="ORF">ISP19_02105</name>
</gene>
<dbReference type="InterPro" id="IPR026988">
    <property type="entry name" value="YaaC-like"/>
</dbReference>
<evidence type="ECO:0008006" key="3">
    <source>
        <dbReference type="Google" id="ProtNLM"/>
    </source>
</evidence>
<reference evidence="1" key="1">
    <citation type="submission" date="2020-10" db="EMBL/GenBank/DDBJ databases">
        <title>Phylogeny of dyella-like bacteria.</title>
        <authorList>
            <person name="Fu J."/>
        </authorList>
    </citation>
    <scope>NUCLEOTIDE SEQUENCE</scope>
    <source>
        <strain evidence="1">DHOC52</strain>
    </source>
</reference>
<accession>A0ABS2JZD2</accession>
<sequence length="363" mass="40469">MSSPQKEAIDDGLKLLSSNATSANMKEQSMQFEMFGSFQDRSMVITTGDQLASAWQEIARFGTVEALKRIAAATGAPDDDVVTGALRIQQSLELHNASKNTSSLTKPLLLYYTFLNLVRGILSVQRGGFGSPTHGAKFTSAVTLLECRAILGKSGTMRRLFEVLNGKLSVEATDVSLADCLLQIPELKRNFDCIPNTKSSIAYVHVRAPINGGAIALRYYIDNCTDDEFAANWAALLPWHKDECVLHNTSAFTLQTQQTYTDYSSVVNYCSRRLMTNLHISESPMWFDHIQRDRQVMPHRIEPYLMALYILSNVVRYEPHLLQAAYSGPSDTGLIIDNALRCADRYVPQLLVSLMFGKTTFFD</sequence>
<evidence type="ECO:0000313" key="2">
    <source>
        <dbReference type="Proteomes" id="UP001430149"/>
    </source>
</evidence>
<proteinExistence type="predicted"/>
<evidence type="ECO:0000313" key="1">
    <source>
        <dbReference type="EMBL" id="MBM7124160.1"/>
    </source>
</evidence>
<organism evidence="1 2">
    <name type="scientific">Dyella flava</name>
    <dbReference type="NCBI Taxonomy" id="1920170"/>
    <lineage>
        <taxon>Bacteria</taxon>
        <taxon>Pseudomonadati</taxon>
        <taxon>Pseudomonadota</taxon>
        <taxon>Gammaproteobacteria</taxon>
        <taxon>Lysobacterales</taxon>
        <taxon>Rhodanobacteraceae</taxon>
        <taxon>Dyella</taxon>
    </lineage>
</organism>
<dbReference type="EMBL" id="JADIKE010000024">
    <property type="protein sequence ID" value="MBM7124160.1"/>
    <property type="molecule type" value="Genomic_DNA"/>
</dbReference>